<dbReference type="Gene3D" id="3.30.420.10">
    <property type="entry name" value="Ribonuclease H-like superfamily/Ribonuclease H"/>
    <property type="match status" value="1"/>
</dbReference>
<dbReference type="InterPro" id="IPR012337">
    <property type="entry name" value="RNaseH-like_sf"/>
</dbReference>
<protein>
    <recommendedName>
        <fullName evidence="3">Integrase catalytic domain-containing protein</fullName>
    </recommendedName>
</protein>
<evidence type="ECO:0008006" key="3">
    <source>
        <dbReference type="Google" id="ProtNLM"/>
    </source>
</evidence>
<dbReference type="EMBL" id="LSSM01002708">
    <property type="protein sequence ID" value="OMJ20614.1"/>
    <property type="molecule type" value="Genomic_DNA"/>
</dbReference>
<evidence type="ECO:0000313" key="1">
    <source>
        <dbReference type="EMBL" id="OMJ20614.1"/>
    </source>
</evidence>
<accession>A0A1R1Y1D3</accession>
<reference evidence="2" key="1">
    <citation type="submission" date="2017-01" db="EMBL/GenBank/DDBJ databases">
        <authorList>
            <person name="Wang Y."/>
            <person name="White M."/>
            <person name="Kvist S."/>
            <person name="Moncalvo J.-M."/>
        </authorList>
    </citation>
    <scope>NUCLEOTIDE SEQUENCE [LARGE SCALE GENOMIC DNA]</scope>
    <source>
        <strain evidence="2">ID-206-W2</strain>
    </source>
</reference>
<name>A0A1R1Y1D3_9FUNG</name>
<dbReference type="GO" id="GO:0003676">
    <property type="term" value="F:nucleic acid binding"/>
    <property type="evidence" value="ECO:0007669"/>
    <property type="project" value="InterPro"/>
</dbReference>
<dbReference type="InterPro" id="IPR036397">
    <property type="entry name" value="RNaseH_sf"/>
</dbReference>
<evidence type="ECO:0000313" key="2">
    <source>
        <dbReference type="Proteomes" id="UP000187429"/>
    </source>
</evidence>
<organism evidence="1 2">
    <name type="scientific">Smittium culicis</name>
    <dbReference type="NCBI Taxonomy" id="133412"/>
    <lineage>
        <taxon>Eukaryota</taxon>
        <taxon>Fungi</taxon>
        <taxon>Fungi incertae sedis</taxon>
        <taxon>Zoopagomycota</taxon>
        <taxon>Kickxellomycotina</taxon>
        <taxon>Harpellomycetes</taxon>
        <taxon>Harpellales</taxon>
        <taxon>Legeriomycetaceae</taxon>
        <taxon>Smittium</taxon>
    </lineage>
</organism>
<dbReference type="AlphaFoldDB" id="A0A1R1Y1D3"/>
<dbReference type="SUPFAM" id="SSF53098">
    <property type="entry name" value="Ribonuclease H-like"/>
    <property type="match status" value="1"/>
</dbReference>
<keyword evidence="2" id="KW-1185">Reference proteome</keyword>
<feature type="non-terminal residue" evidence="1">
    <location>
        <position position="106"/>
    </location>
</feature>
<sequence>MALCEWIEVRALSRNDSASDWKFISEDILSRFGIVNKFVADRGEVSSNLIKKLANKYGLKISSTTSYHSQSNVLHMQSLAMAKTPPSCTVGGYNNGKKEHRRTPRT</sequence>
<gene>
    <name evidence="1" type="ORF">AYI69_g6144</name>
</gene>
<proteinExistence type="predicted"/>
<dbReference type="Proteomes" id="UP000187429">
    <property type="component" value="Unassembled WGS sequence"/>
</dbReference>
<comment type="caution">
    <text evidence="1">The sequence shown here is derived from an EMBL/GenBank/DDBJ whole genome shotgun (WGS) entry which is preliminary data.</text>
</comment>